<evidence type="ECO:0000256" key="2">
    <source>
        <dbReference type="ARBA" id="ARBA00022525"/>
    </source>
</evidence>
<dbReference type="Proteomes" id="UP000268350">
    <property type="component" value="Unassembled WGS sequence"/>
</dbReference>
<keyword evidence="6" id="KW-0812">Transmembrane</keyword>
<keyword evidence="9" id="KW-1185">Reference proteome</keyword>
<dbReference type="OrthoDB" id="4473401at2759"/>
<keyword evidence="4" id="KW-0722">Serine protease inhibitor</keyword>
<dbReference type="PANTHER" id="PTHR10083">
    <property type="entry name" value="KUNITZ-TYPE PROTEASE INHIBITOR-RELATED"/>
    <property type="match status" value="1"/>
</dbReference>
<keyword evidence="6" id="KW-0472">Membrane</keyword>
<feature type="domain" description="BPTI/Kunitz inhibitor" evidence="7">
    <location>
        <begin position="79"/>
        <end position="130"/>
    </location>
</feature>
<dbReference type="SMART" id="SM00131">
    <property type="entry name" value="KU"/>
    <property type="match status" value="1"/>
</dbReference>
<evidence type="ECO:0000256" key="4">
    <source>
        <dbReference type="ARBA" id="ARBA00022900"/>
    </source>
</evidence>
<evidence type="ECO:0000256" key="1">
    <source>
        <dbReference type="ARBA" id="ARBA00004613"/>
    </source>
</evidence>
<dbReference type="CDD" id="cd00109">
    <property type="entry name" value="Kunitz-type"/>
    <property type="match status" value="1"/>
</dbReference>
<sequence>MTNLWTFLSLSETINTKDLILSRLVAFSGFREEPNMLWLRIAIVFIAIWLVYAEQTEYEEMDASELLEDKMMTERKEVCLIPRTSYGDCRGKRKMWHFNALRDKCESFIYSNCGGNRNRFYTRQECMEFCGNYNMKQFLENL</sequence>
<dbReference type="GO" id="GO:0005615">
    <property type="term" value="C:extracellular space"/>
    <property type="evidence" value="ECO:0007669"/>
    <property type="project" value="TreeGrafter"/>
</dbReference>
<dbReference type="Gene3D" id="4.10.410.10">
    <property type="entry name" value="Pancreatic trypsin inhibitor Kunitz domain"/>
    <property type="match status" value="1"/>
</dbReference>
<evidence type="ECO:0000259" key="7">
    <source>
        <dbReference type="PROSITE" id="PS50279"/>
    </source>
</evidence>
<dbReference type="SUPFAM" id="SSF57362">
    <property type="entry name" value="BPTI-like"/>
    <property type="match status" value="1"/>
</dbReference>
<dbReference type="GO" id="GO:0004867">
    <property type="term" value="F:serine-type endopeptidase inhibitor activity"/>
    <property type="evidence" value="ECO:0007669"/>
    <property type="project" value="UniProtKB-KW"/>
</dbReference>
<organism evidence="8 9">
    <name type="scientific">Drosophila guanche</name>
    <name type="common">Fruit fly</name>
    <dbReference type="NCBI Taxonomy" id="7266"/>
    <lineage>
        <taxon>Eukaryota</taxon>
        <taxon>Metazoa</taxon>
        <taxon>Ecdysozoa</taxon>
        <taxon>Arthropoda</taxon>
        <taxon>Hexapoda</taxon>
        <taxon>Insecta</taxon>
        <taxon>Pterygota</taxon>
        <taxon>Neoptera</taxon>
        <taxon>Endopterygota</taxon>
        <taxon>Diptera</taxon>
        <taxon>Brachycera</taxon>
        <taxon>Muscomorpha</taxon>
        <taxon>Ephydroidea</taxon>
        <taxon>Drosophilidae</taxon>
        <taxon>Drosophila</taxon>
        <taxon>Sophophora</taxon>
    </lineage>
</organism>
<evidence type="ECO:0000313" key="8">
    <source>
        <dbReference type="EMBL" id="SPP81251.1"/>
    </source>
</evidence>
<dbReference type="InterPro" id="IPR050098">
    <property type="entry name" value="TFPI/VKTCI-like"/>
</dbReference>
<dbReference type="PROSITE" id="PS50279">
    <property type="entry name" value="BPTI_KUNITZ_2"/>
    <property type="match status" value="1"/>
</dbReference>
<comment type="subcellular location">
    <subcellularLocation>
        <location evidence="1">Secreted</location>
    </subcellularLocation>
</comment>
<keyword evidence="3" id="KW-0646">Protease inhibitor</keyword>
<evidence type="ECO:0000256" key="6">
    <source>
        <dbReference type="SAM" id="Phobius"/>
    </source>
</evidence>
<dbReference type="STRING" id="7266.A0A3B0K8A6"/>
<keyword evidence="5" id="KW-1015">Disulfide bond</keyword>
<evidence type="ECO:0000256" key="5">
    <source>
        <dbReference type="ARBA" id="ARBA00023157"/>
    </source>
</evidence>
<gene>
    <name evidence="8" type="ORF">DGUA_6G006254</name>
</gene>
<dbReference type="PANTHER" id="PTHR10083:SF217">
    <property type="entry name" value="BOOPHILIN-H2"/>
    <property type="match status" value="1"/>
</dbReference>
<feature type="transmembrane region" description="Helical" evidence="6">
    <location>
        <begin position="37"/>
        <end position="53"/>
    </location>
</feature>
<dbReference type="InterPro" id="IPR036880">
    <property type="entry name" value="Kunitz_BPTI_sf"/>
</dbReference>
<dbReference type="AlphaFoldDB" id="A0A3B0K8A6"/>
<keyword evidence="2" id="KW-0964">Secreted</keyword>
<name>A0A3B0K8A6_DROGU</name>
<protein>
    <submittedName>
        <fullName evidence="8">Blast:Protein AMBP</fullName>
    </submittedName>
</protein>
<dbReference type="EMBL" id="OUUW01000005">
    <property type="protein sequence ID" value="SPP81251.1"/>
    <property type="molecule type" value="Genomic_DNA"/>
</dbReference>
<accession>A0A3B0K8A6</accession>
<evidence type="ECO:0000256" key="3">
    <source>
        <dbReference type="ARBA" id="ARBA00022690"/>
    </source>
</evidence>
<reference evidence="9" key="1">
    <citation type="submission" date="2018-01" db="EMBL/GenBank/DDBJ databases">
        <authorList>
            <person name="Alioto T."/>
            <person name="Alioto T."/>
        </authorList>
    </citation>
    <scope>NUCLEOTIDE SEQUENCE [LARGE SCALE GENOMIC DNA]</scope>
</reference>
<evidence type="ECO:0000313" key="9">
    <source>
        <dbReference type="Proteomes" id="UP000268350"/>
    </source>
</evidence>
<dbReference type="Pfam" id="PF00014">
    <property type="entry name" value="Kunitz_BPTI"/>
    <property type="match status" value="1"/>
</dbReference>
<proteinExistence type="predicted"/>
<dbReference type="PRINTS" id="PR00759">
    <property type="entry name" value="BASICPTASE"/>
</dbReference>
<dbReference type="InterPro" id="IPR002223">
    <property type="entry name" value="Kunitz_BPTI"/>
</dbReference>
<keyword evidence="6" id="KW-1133">Transmembrane helix</keyword>